<evidence type="ECO:0000256" key="2">
    <source>
        <dbReference type="SAM" id="MobiDB-lite"/>
    </source>
</evidence>
<feature type="coiled-coil region" evidence="1">
    <location>
        <begin position="292"/>
        <end position="404"/>
    </location>
</feature>
<evidence type="ECO:0008006" key="5">
    <source>
        <dbReference type="Google" id="ProtNLM"/>
    </source>
</evidence>
<dbReference type="PANTHER" id="PTHR22091">
    <property type="entry name" value="COILED-COIL DOMAIN-CONTAINING PROTEIN 77"/>
    <property type="match status" value="1"/>
</dbReference>
<organism evidence="3 4">
    <name type="scientific">Brachionus calyciflorus</name>
    <dbReference type="NCBI Taxonomy" id="104777"/>
    <lineage>
        <taxon>Eukaryota</taxon>
        <taxon>Metazoa</taxon>
        <taxon>Spiralia</taxon>
        <taxon>Gnathifera</taxon>
        <taxon>Rotifera</taxon>
        <taxon>Eurotatoria</taxon>
        <taxon>Monogononta</taxon>
        <taxon>Pseudotrocha</taxon>
        <taxon>Ploima</taxon>
        <taxon>Brachionidae</taxon>
        <taxon>Brachionus</taxon>
    </lineage>
</organism>
<dbReference type="Proteomes" id="UP000663879">
    <property type="component" value="Unassembled WGS sequence"/>
</dbReference>
<dbReference type="SUPFAM" id="SSF161270">
    <property type="entry name" value="PspA lactotransferrin-binding region"/>
    <property type="match status" value="1"/>
</dbReference>
<name>A0A813MJV0_9BILA</name>
<dbReference type="OrthoDB" id="191169at2759"/>
<evidence type="ECO:0000313" key="3">
    <source>
        <dbReference type="EMBL" id="CAF0721823.1"/>
    </source>
</evidence>
<gene>
    <name evidence="3" type="ORF">OXX778_LOCUS2221</name>
</gene>
<dbReference type="EMBL" id="CAJNOC010000166">
    <property type="protein sequence ID" value="CAF0721823.1"/>
    <property type="molecule type" value="Genomic_DNA"/>
</dbReference>
<feature type="compositionally biased region" description="Basic and acidic residues" evidence="2">
    <location>
        <begin position="155"/>
        <end position="166"/>
    </location>
</feature>
<comment type="caution">
    <text evidence="3">The sequence shown here is derived from an EMBL/GenBank/DDBJ whole genome shotgun (WGS) entry which is preliminary data.</text>
</comment>
<dbReference type="GO" id="GO:0005813">
    <property type="term" value="C:centrosome"/>
    <property type="evidence" value="ECO:0007669"/>
    <property type="project" value="TreeGrafter"/>
</dbReference>
<dbReference type="PANTHER" id="PTHR22091:SF1">
    <property type="entry name" value="COILED-COIL DOMAIN-CONTAINING PROTEIN 77"/>
    <property type="match status" value="1"/>
</dbReference>
<keyword evidence="4" id="KW-1185">Reference proteome</keyword>
<protein>
    <recommendedName>
        <fullName evidence="5">Coiled-coil domain-containing protein 77</fullName>
    </recommendedName>
</protein>
<reference evidence="3" key="1">
    <citation type="submission" date="2021-02" db="EMBL/GenBank/DDBJ databases">
        <authorList>
            <person name="Nowell W R."/>
        </authorList>
    </citation>
    <scope>NUCLEOTIDE SEQUENCE</scope>
    <source>
        <strain evidence="3">Ploen Becks lab</strain>
    </source>
</reference>
<evidence type="ECO:0000256" key="1">
    <source>
        <dbReference type="SAM" id="Coils"/>
    </source>
</evidence>
<dbReference type="InterPro" id="IPR037696">
    <property type="entry name" value="CCDC77"/>
</dbReference>
<proteinExistence type="predicted"/>
<accession>A0A813MJV0</accession>
<keyword evidence="1" id="KW-0175">Coiled coil</keyword>
<sequence length="455" mass="54539">MSKKISDTSKSATNIPTVNERLGYLRPSRELLEYYRKKIGEYDSEREELFKRLDKFKQTLDDQHKLQWELRQKDDEIAELQKAISDMQVFLFQEREQVLKLYAENDRLKIQELQDRKKINRLLSLAGVNENEVTYFVKEPPNKIIIPQKYNSKNNTKETKTEKEDQSSVSYSNNKYPRDYESLLLQINALETQIQEQTKLSKEQIDALLEDRKTRMEEYETQRIKDANTIKQLKEKLLETQNLLHESTRDFLDSKYEMKQIERKWMSEKDRLLQELDKSVKHELVKEDEILFVAQEQSAALAEEEKKRYEAEIDSLNEQLKQSHQLAEMYREQVIKFEDELSRIREQGDMTKDLFRDKQDKMGKRLQIMNERYKELEKRRNMEIEGFKNDIKMLRQKLKAVEKQLFKVTIGYSACDEIDVLKNVHETTVRSREIQGELNHLKSKIYGIENDIRNL</sequence>
<feature type="region of interest" description="Disordered" evidence="2">
    <location>
        <begin position="148"/>
        <end position="173"/>
    </location>
</feature>
<dbReference type="AlphaFoldDB" id="A0A813MJV0"/>
<feature type="coiled-coil region" evidence="1">
    <location>
        <begin position="180"/>
        <end position="250"/>
    </location>
</feature>
<evidence type="ECO:0000313" key="4">
    <source>
        <dbReference type="Proteomes" id="UP000663879"/>
    </source>
</evidence>